<evidence type="ECO:0000256" key="5">
    <source>
        <dbReference type="ARBA" id="ARBA00037062"/>
    </source>
</evidence>
<dbReference type="InterPro" id="IPR036291">
    <property type="entry name" value="NAD(P)-bd_dom_sf"/>
</dbReference>
<dbReference type="SUPFAM" id="SSF48179">
    <property type="entry name" value="6-phosphogluconate dehydrogenase C-terminal domain-like"/>
    <property type="match status" value="1"/>
</dbReference>
<dbReference type="InterPro" id="IPR006115">
    <property type="entry name" value="6PGDH_NADP-bd"/>
</dbReference>
<accession>A0ABT3HEX8</accession>
<dbReference type="PROSITE" id="PS00895">
    <property type="entry name" value="3_HYDROXYISOBUT_DH"/>
    <property type="match status" value="1"/>
</dbReference>
<reference evidence="13" key="1">
    <citation type="submission" date="2023-07" db="EMBL/GenBank/DDBJ databases">
        <title>Genome sequencing of Purple Non-Sulfur Bacteria from various extreme environments.</title>
        <authorList>
            <person name="Mayer M."/>
        </authorList>
    </citation>
    <scope>NUCLEOTIDE SEQUENCE [LARGE SCALE GENOMIC DNA]</scope>
    <source>
        <strain evidence="13">DSM 17935</strain>
    </source>
</reference>
<comment type="function">
    <text evidence="5">Catalyzes oxidation of L-threonate to 2-oxo-tetronate. Can use either NAD(+) or NADP(+) as cosubstrate, with a preference for NAD(+).</text>
</comment>
<evidence type="ECO:0000256" key="4">
    <source>
        <dbReference type="ARBA" id="ARBA00023277"/>
    </source>
</evidence>
<proteinExistence type="inferred from homology"/>
<dbReference type="InterPro" id="IPR013328">
    <property type="entry name" value="6PGD_dom2"/>
</dbReference>
<feature type="domain" description="6-phosphogluconate dehydrogenase NADP-binding" evidence="10">
    <location>
        <begin position="5"/>
        <end position="164"/>
    </location>
</feature>
<dbReference type="Gene3D" id="3.40.50.720">
    <property type="entry name" value="NAD(P)-binding Rossmann-like Domain"/>
    <property type="match status" value="1"/>
</dbReference>
<dbReference type="EMBL" id="JAOQNS010000010">
    <property type="protein sequence ID" value="MCW2308965.1"/>
    <property type="molecule type" value="Genomic_DNA"/>
</dbReference>
<evidence type="ECO:0000259" key="11">
    <source>
        <dbReference type="Pfam" id="PF14833"/>
    </source>
</evidence>
<dbReference type="GO" id="GO:0008442">
    <property type="term" value="F:3-hydroxyisobutyrate dehydrogenase activity"/>
    <property type="evidence" value="ECO:0007669"/>
    <property type="project" value="UniProtKB-EC"/>
</dbReference>
<evidence type="ECO:0000313" key="13">
    <source>
        <dbReference type="Proteomes" id="UP001209755"/>
    </source>
</evidence>
<comment type="caution">
    <text evidence="12">The sequence shown here is derived from an EMBL/GenBank/DDBJ whole genome shotgun (WGS) entry which is preliminary data.</text>
</comment>
<comment type="catalytic activity">
    <reaction evidence="9">
        <text>L-threonate + NAD(+) = 2-dehydro-L-erythronate + NADH + H(+)</text>
        <dbReference type="Rhea" id="RHEA:52548"/>
        <dbReference type="ChEBI" id="CHEBI:15378"/>
        <dbReference type="ChEBI" id="CHEBI:57540"/>
        <dbReference type="ChEBI" id="CHEBI:57561"/>
        <dbReference type="ChEBI" id="CHEBI:57945"/>
        <dbReference type="ChEBI" id="CHEBI:136669"/>
        <dbReference type="EC" id="1.1.1.411"/>
    </reaction>
</comment>
<comment type="similarity">
    <text evidence="6">Belongs to the HIBADH-related family. L-threonate dehydrogenase subfamily.</text>
</comment>
<dbReference type="EC" id="1.1.1.411" evidence="7"/>
<dbReference type="Pfam" id="PF03446">
    <property type="entry name" value="NAD_binding_2"/>
    <property type="match status" value="1"/>
</dbReference>
<gene>
    <name evidence="12" type="ORF">M2319_003316</name>
</gene>
<keyword evidence="3" id="KW-0520">NAD</keyword>
<keyword evidence="2 12" id="KW-0560">Oxidoreductase</keyword>
<evidence type="ECO:0000259" key="10">
    <source>
        <dbReference type="Pfam" id="PF03446"/>
    </source>
</evidence>
<dbReference type="PIRSF" id="PIRSF000103">
    <property type="entry name" value="HIBADH"/>
    <property type="match status" value="1"/>
</dbReference>
<keyword evidence="1" id="KW-0521">NADP</keyword>
<dbReference type="InterPro" id="IPR050006">
    <property type="entry name" value="LtnD"/>
</dbReference>
<dbReference type="InterPro" id="IPR002204">
    <property type="entry name" value="3-OH-isobutyrate_DH-rel_CS"/>
</dbReference>
<dbReference type="InterPro" id="IPR029154">
    <property type="entry name" value="HIBADH-like_NADP-bd"/>
</dbReference>
<dbReference type="Proteomes" id="UP001209755">
    <property type="component" value="Unassembled WGS sequence"/>
</dbReference>
<protein>
    <recommendedName>
        <fullName evidence="8">L-threonate dehydrogenase</fullName>
        <ecNumber evidence="7">1.1.1.411</ecNumber>
    </recommendedName>
</protein>
<dbReference type="Gene3D" id="1.10.1040.10">
    <property type="entry name" value="N-(1-d-carboxylethyl)-l-norvaline Dehydrogenase, domain 2"/>
    <property type="match status" value="1"/>
</dbReference>
<evidence type="ECO:0000256" key="8">
    <source>
        <dbReference type="ARBA" id="ARBA00039407"/>
    </source>
</evidence>
<feature type="domain" description="3-hydroxyisobutyrate dehydrogenase-like NAD-binding" evidence="11">
    <location>
        <begin position="168"/>
        <end position="288"/>
    </location>
</feature>
<dbReference type="SUPFAM" id="SSF51735">
    <property type="entry name" value="NAD(P)-binding Rossmann-fold domains"/>
    <property type="match status" value="1"/>
</dbReference>
<dbReference type="NCBIfam" id="NF043037">
    <property type="entry name" value="ThreonDh"/>
    <property type="match status" value="1"/>
</dbReference>
<evidence type="ECO:0000256" key="2">
    <source>
        <dbReference type="ARBA" id="ARBA00023002"/>
    </source>
</evidence>
<keyword evidence="13" id="KW-1185">Reference proteome</keyword>
<dbReference type="RefSeq" id="WP_264602561.1">
    <property type="nucleotide sequence ID" value="NZ_JAOQNS010000010.1"/>
</dbReference>
<dbReference type="Pfam" id="PF14833">
    <property type="entry name" value="NAD_binding_11"/>
    <property type="match status" value="1"/>
</dbReference>
<dbReference type="InterPro" id="IPR008927">
    <property type="entry name" value="6-PGluconate_DH-like_C_sf"/>
</dbReference>
<evidence type="ECO:0000313" key="12">
    <source>
        <dbReference type="EMBL" id="MCW2308965.1"/>
    </source>
</evidence>
<evidence type="ECO:0000256" key="6">
    <source>
        <dbReference type="ARBA" id="ARBA00037979"/>
    </source>
</evidence>
<evidence type="ECO:0000256" key="1">
    <source>
        <dbReference type="ARBA" id="ARBA00022857"/>
    </source>
</evidence>
<sequence>MSDVKLGVIGLGSMGLGMARNAIAAGIATKGYDIFPAAREAFAAAGGTPAASVAETAADVDVLIVMVVNAAQVRDAVFGPDGAAAAMRPGAVVMVCSTIAPKDAREIGRDLAEAGLLVIDTPVSGGKVGAEAGTLTLMASGPEAAFDLAAPVIAAVSQTVYRLGDEPGMGSTYKVVHQLAAGVHLAVAAEVMAFAAHAGCDTGVLADIVSKSAGRSWMFTDRVPHMLDDDFAPRSTVDIFVKDLGLVIETGHASKTPLPLAAAAHQLFLAASSMGHGQIDDSAVVKVYESATGSPVKRREN</sequence>
<organism evidence="12 13">
    <name type="scientific">Rhodobium gokarnense</name>
    <dbReference type="NCBI Taxonomy" id="364296"/>
    <lineage>
        <taxon>Bacteria</taxon>
        <taxon>Pseudomonadati</taxon>
        <taxon>Pseudomonadota</taxon>
        <taxon>Alphaproteobacteria</taxon>
        <taxon>Hyphomicrobiales</taxon>
        <taxon>Rhodobiaceae</taxon>
        <taxon>Rhodobium</taxon>
    </lineage>
</organism>
<dbReference type="PANTHER" id="PTHR43060:SF17">
    <property type="entry name" value="L-THREONATE DEHYDROGENASE"/>
    <property type="match status" value="1"/>
</dbReference>
<evidence type="ECO:0000256" key="9">
    <source>
        <dbReference type="ARBA" id="ARBA00047312"/>
    </source>
</evidence>
<evidence type="ECO:0000256" key="3">
    <source>
        <dbReference type="ARBA" id="ARBA00023027"/>
    </source>
</evidence>
<dbReference type="PANTHER" id="PTHR43060">
    <property type="entry name" value="3-HYDROXYISOBUTYRATE DEHYDROGENASE-LIKE 1, MITOCHONDRIAL-RELATED"/>
    <property type="match status" value="1"/>
</dbReference>
<dbReference type="InterPro" id="IPR015815">
    <property type="entry name" value="HIBADH-related"/>
</dbReference>
<evidence type="ECO:0000256" key="7">
    <source>
        <dbReference type="ARBA" id="ARBA00038870"/>
    </source>
</evidence>
<keyword evidence="4" id="KW-0119">Carbohydrate metabolism</keyword>
<name>A0ABT3HEX8_9HYPH</name>